<evidence type="ECO:0000259" key="1">
    <source>
        <dbReference type="Pfam" id="PF02627"/>
    </source>
</evidence>
<protein>
    <submittedName>
        <fullName evidence="2">Carboxymuconolactone decarboxylase family protein</fullName>
    </submittedName>
</protein>
<reference evidence="2" key="1">
    <citation type="submission" date="2020-07" db="EMBL/GenBank/DDBJ databases">
        <title>Huge and variable diversity of episymbiotic CPR bacteria and DPANN archaea in groundwater ecosystems.</title>
        <authorList>
            <person name="He C.Y."/>
            <person name="Keren R."/>
            <person name="Whittaker M."/>
            <person name="Farag I.F."/>
            <person name="Doudna J."/>
            <person name="Cate J.H.D."/>
            <person name="Banfield J.F."/>
        </authorList>
    </citation>
    <scope>NUCLEOTIDE SEQUENCE</scope>
    <source>
        <strain evidence="2">NC_groundwater_1664_Pr3_B-0.1um_52_9</strain>
    </source>
</reference>
<dbReference type="InterPro" id="IPR003779">
    <property type="entry name" value="CMD-like"/>
</dbReference>
<dbReference type="GO" id="GO:0051920">
    <property type="term" value="F:peroxiredoxin activity"/>
    <property type="evidence" value="ECO:0007669"/>
    <property type="project" value="InterPro"/>
</dbReference>
<dbReference type="PANTHER" id="PTHR33930:SF2">
    <property type="entry name" value="BLR3452 PROTEIN"/>
    <property type="match status" value="1"/>
</dbReference>
<dbReference type="PANTHER" id="PTHR33930">
    <property type="entry name" value="ALKYL HYDROPEROXIDE REDUCTASE AHPD"/>
    <property type="match status" value="1"/>
</dbReference>
<dbReference type="InterPro" id="IPR029032">
    <property type="entry name" value="AhpD-like"/>
</dbReference>
<dbReference type="Pfam" id="PF02627">
    <property type="entry name" value="CMD"/>
    <property type="match status" value="1"/>
</dbReference>
<comment type="caution">
    <text evidence="2">The sequence shown here is derived from an EMBL/GenBank/DDBJ whole genome shotgun (WGS) entry which is preliminary data.</text>
</comment>
<evidence type="ECO:0000313" key="2">
    <source>
        <dbReference type="EMBL" id="MBI5251922.1"/>
    </source>
</evidence>
<feature type="domain" description="Carboxymuconolactone decarboxylase-like" evidence="1">
    <location>
        <begin position="16"/>
        <end position="98"/>
    </location>
</feature>
<dbReference type="EMBL" id="JACRDE010000544">
    <property type="protein sequence ID" value="MBI5251922.1"/>
    <property type="molecule type" value="Genomic_DNA"/>
</dbReference>
<evidence type="ECO:0000313" key="3">
    <source>
        <dbReference type="Proteomes" id="UP000807825"/>
    </source>
</evidence>
<gene>
    <name evidence="2" type="ORF">HY912_20715</name>
</gene>
<sequence length="103" mass="10966">MYLPEIFKTFLEKHKDIADAYQQAGDLCSKAGPIDSKTQHLIQLGVAVGIGSKGGVRSHARRALEAGATEEEVTQAVLMSGSIVGFPAMIAAFGWVHEVLAAR</sequence>
<dbReference type="AlphaFoldDB" id="A0A9D6Z5W7"/>
<dbReference type="Gene3D" id="1.20.1290.10">
    <property type="entry name" value="AhpD-like"/>
    <property type="match status" value="1"/>
</dbReference>
<name>A0A9D6Z5W7_9BACT</name>
<dbReference type="SUPFAM" id="SSF69118">
    <property type="entry name" value="AhpD-like"/>
    <property type="match status" value="1"/>
</dbReference>
<dbReference type="Proteomes" id="UP000807825">
    <property type="component" value="Unassembled WGS sequence"/>
</dbReference>
<accession>A0A9D6Z5W7</accession>
<proteinExistence type="predicted"/>
<organism evidence="2 3">
    <name type="scientific">Desulfomonile tiedjei</name>
    <dbReference type="NCBI Taxonomy" id="2358"/>
    <lineage>
        <taxon>Bacteria</taxon>
        <taxon>Pseudomonadati</taxon>
        <taxon>Thermodesulfobacteriota</taxon>
        <taxon>Desulfomonilia</taxon>
        <taxon>Desulfomonilales</taxon>
        <taxon>Desulfomonilaceae</taxon>
        <taxon>Desulfomonile</taxon>
    </lineage>
</organism>